<name>A0A7J6FHZ2_CANSA</name>
<reference evidence="1 2" key="1">
    <citation type="journal article" date="2020" name="bioRxiv">
        <title>Sequence and annotation of 42 cannabis genomes reveals extensive copy number variation in cannabinoid synthesis and pathogen resistance genes.</title>
        <authorList>
            <person name="Mckernan K.J."/>
            <person name="Helbert Y."/>
            <person name="Kane L.T."/>
            <person name="Ebling H."/>
            <person name="Zhang L."/>
            <person name="Liu B."/>
            <person name="Eaton Z."/>
            <person name="Mclaughlin S."/>
            <person name="Kingan S."/>
            <person name="Baybayan P."/>
            <person name="Concepcion G."/>
            <person name="Jordan M."/>
            <person name="Riva A."/>
            <person name="Barbazuk W."/>
            <person name="Harkins T."/>
        </authorList>
    </citation>
    <scope>NUCLEOTIDE SEQUENCE [LARGE SCALE GENOMIC DNA]</scope>
    <source>
        <strain evidence="2">cv. Jamaican Lion 4</strain>
        <tissue evidence="1">Leaf</tissue>
    </source>
</reference>
<organism evidence="1 2">
    <name type="scientific">Cannabis sativa</name>
    <name type="common">Hemp</name>
    <name type="synonym">Marijuana</name>
    <dbReference type="NCBI Taxonomy" id="3483"/>
    <lineage>
        <taxon>Eukaryota</taxon>
        <taxon>Viridiplantae</taxon>
        <taxon>Streptophyta</taxon>
        <taxon>Embryophyta</taxon>
        <taxon>Tracheophyta</taxon>
        <taxon>Spermatophyta</taxon>
        <taxon>Magnoliopsida</taxon>
        <taxon>eudicotyledons</taxon>
        <taxon>Gunneridae</taxon>
        <taxon>Pentapetalae</taxon>
        <taxon>rosids</taxon>
        <taxon>fabids</taxon>
        <taxon>Rosales</taxon>
        <taxon>Cannabaceae</taxon>
        <taxon>Cannabis</taxon>
    </lineage>
</organism>
<evidence type="ECO:0000313" key="2">
    <source>
        <dbReference type="Proteomes" id="UP000525078"/>
    </source>
</evidence>
<evidence type="ECO:0000313" key="1">
    <source>
        <dbReference type="EMBL" id="KAF4370238.1"/>
    </source>
</evidence>
<gene>
    <name evidence="1" type="ORF">F8388_007379</name>
</gene>
<proteinExistence type="predicted"/>
<dbReference type="Proteomes" id="UP000525078">
    <property type="component" value="Unassembled WGS sequence"/>
</dbReference>
<dbReference type="EMBL" id="JAATIP010000119">
    <property type="protein sequence ID" value="KAF4370238.1"/>
    <property type="molecule type" value="Genomic_DNA"/>
</dbReference>
<dbReference type="AlphaFoldDB" id="A0A7J6FHZ2"/>
<sequence>MANYVATSDVIITTFAKKVDCYFKEFCWGIQAQRDIHAVSSSFDTSVSFKSKLLLYFCCGDAKMEETVDGGQENLLLGLENLPGDPPSLPLETRGVKPDAESGTFICLFISGPHFVSDGSGFNGPCSIIGFCFTILSRALSAALKAFSLLSFISFQGLIPTRKPCLLAKRDVSGSPSILMDRFLLLCK</sequence>
<protein>
    <submittedName>
        <fullName evidence="1">Uncharacterized protein</fullName>
    </submittedName>
</protein>
<comment type="caution">
    <text evidence="1">The sequence shown here is derived from an EMBL/GenBank/DDBJ whole genome shotgun (WGS) entry which is preliminary data.</text>
</comment>
<accession>A0A7J6FHZ2</accession>